<dbReference type="InterPro" id="IPR027417">
    <property type="entry name" value="P-loop_NTPase"/>
</dbReference>
<keyword evidence="8" id="KW-0862">Zinc</keyword>
<keyword evidence="6" id="KW-0227">DNA damage</keyword>
<dbReference type="GO" id="GO:0046872">
    <property type="term" value="F:metal ion binding"/>
    <property type="evidence" value="ECO:0007669"/>
    <property type="project" value="UniProtKB-KW"/>
</dbReference>
<evidence type="ECO:0000256" key="9">
    <source>
        <dbReference type="ARBA" id="ARBA00022840"/>
    </source>
</evidence>
<dbReference type="InterPro" id="IPR038729">
    <property type="entry name" value="Rad50/SbcC_AAA"/>
</dbReference>
<evidence type="ECO:0000313" key="16">
    <source>
        <dbReference type="Proteomes" id="UP000195514"/>
    </source>
</evidence>
<dbReference type="PANTHER" id="PTHR32114">
    <property type="entry name" value="ABC TRANSPORTER ABCH.3"/>
    <property type="match status" value="1"/>
</dbReference>
<keyword evidence="11" id="KW-0234">DNA repair</keyword>
<evidence type="ECO:0000313" key="15">
    <source>
        <dbReference type="EMBL" id="SMX53304.1"/>
    </source>
</evidence>
<keyword evidence="5" id="KW-0547">Nucleotide-binding</keyword>
<dbReference type="RefSeq" id="WP_087861249.1">
    <property type="nucleotide sequence ID" value="NZ_LT859958.1"/>
</dbReference>
<evidence type="ECO:0000256" key="7">
    <source>
        <dbReference type="ARBA" id="ARBA00022801"/>
    </source>
</evidence>
<evidence type="ECO:0000256" key="11">
    <source>
        <dbReference type="ARBA" id="ARBA00023204"/>
    </source>
</evidence>
<dbReference type="SUPFAM" id="SSF52540">
    <property type="entry name" value="P-loop containing nucleoside triphosphate hydrolases"/>
    <property type="match status" value="2"/>
</dbReference>
<dbReference type="Gene3D" id="3.40.50.300">
    <property type="entry name" value="P-loop containing nucleotide triphosphate hydrolases"/>
    <property type="match status" value="2"/>
</dbReference>
<evidence type="ECO:0000256" key="6">
    <source>
        <dbReference type="ARBA" id="ARBA00022763"/>
    </source>
</evidence>
<feature type="coiled-coil region" evidence="12">
    <location>
        <begin position="562"/>
        <end position="689"/>
    </location>
</feature>
<keyword evidence="16" id="KW-1185">Reference proteome</keyword>
<dbReference type="GO" id="GO:0016887">
    <property type="term" value="F:ATP hydrolysis activity"/>
    <property type="evidence" value="ECO:0007669"/>
    <property type="project" value="InterPro"/>
</dbReference>
<dbReference type="PANTHER" id="PTHR32114:SF2">
    <property type="entry name" value="ABC TRANSPORTER ABCH.3"/>
    <property type="match status" value="1"/>
</dbReference>
<keyword evidence="7" id="KW-0378">Hydrolase</keyword>
<evidence type="ECO:0000256" key="1">
    <source>
        <dbReference type="ARBA" id="ARBA00006930"/>
    </source>
</evidence>
<dbReference type="Pfam" id="PF04423">
    <property type="entry name" value="Rad50_zn_hook"/>
    <property type="match status" value="1"/>
</dbReference>
<evidence type="ECO:0000256" key="5">
    <source>
        <dbReference type="ARBA" id="ARBA00022741"/>
    </source>
</evidence>
<feature type="coiled-coil region" evidence="12">
    <location>
        <begin position="176"/>
        <end position="203"/>
    </location>
</feature>
<dbReference type="AlphaFoldDB" id="A0A1Y6K0X7"/>
<dbReference type="Proteomes" id="UP000195514">
    <property type="component" value="Chromosome I"/>
</dbReference>
<evidence type="ECO:0000256" key="10">
    <source>
        <dbReference type="ARBA" id="ARBA00023054"/>
    </source>
</evidence>
<dbReference type="GO" id="GO:0006302">
    <property type="term" value="P:double-strand break repair"/>
    <property type="evidence" value="ECO:0007669"/>
    <property type="project" value="InterPro"/>
</dbReference>
<evidence type="ECO:0000259" key="14">
    <source>
        <dbReference type="Pfam" id="PF13476"/>
    </source>
</evidence>
<proteinExistence type="inferred from homology"/>
<evidence type="ECO:0000256" key="3">
    <source>
        <dbReference type="ARBA" id="ARBA00013368"/>
    </source>
</evidence>
<evidence type="ECO:0000256" key="12">
    <source>
        <dbReference type="SAM" id="Coils"/>
    </source>
</evidence>
<evidence type="ECO:0000256" key="2">
    <source>
        <dbReference type="ARBA" id="ARBA00011322"/>
    </source>
</evidence>
<accession>A0A1Y6K0X7</accession>
<feature type="coiled-coil region" evidence="12">
    <location>
        <begin position="352"/>
        <end position="424"/>
    </location>
</feature>
<feature type="domain" description="Rad50/SbcC-type AAA" evidence="14">
    <location>
        <begin position="5"/>
        <end position="227"/>
    </location>
</feature>
<gene>
    <name evidence="15" type="primary">sbcC</name>
    <name evidence="15" type="ORF">CFX1CAM_0238</name>
</gene>
<dbReference type="KEGG" id="abat:CFX1CAM_0238"/>
<dbReference type="Gene3D" id="1.10.287.510">
    <property type="entry name" value="Helix hairpin bin"/>
    <property type="match status" value="1"/>
</dbReference>
<reference evidence="16" key="1">
    <citation type="submission" date="2017-05" db="EMBL/GenBank/DDBJ databases">
        <authorList>
            <person name="Kirkegaard R."/>
            <person name="Mcilroy J S."/>
        </authorList>
    </citation>
    <scope>NUCLEOTIDE SEQUENCE [LARGE SCALE GENOMIC DNA]</scope>
</reference>
<sequence length="857" mass="96681">MIPVKLRIEGFLSYREAVELDFTSFNLACISGANGAGKSALLDAMTWALFGQARKRDESIINNHPSVKAAVVIFDFDFEGARYRVQRINPRGKPTTVDFFIEADAGEDRYWKSLTEHTLRETNAKIESTLRMDFDTFTNASFFLQGKADQFASARPADRKRILNNILGLEIWETYRDAASQKRRDFEKTVKSLEGRLSEIQSELDEEPQRIERLKTLKARLADVSKQRQERASILENIRSMLAALDEQSRMLAAYQIQIDIITRNRGQVLETLSTRREEKLSYAKVLSSAPAIEKAYQDWQSTYHALEAMEAVAIQFRQRESLRQEPLGIVQAEEARLREALAGLTQQHTTLLESLNELETLTQQLSTSREKIAIANQKLEERGLLQAEAAHLQTQQAEAKAENPRLREEMNELQARIQQLQAAEGVECPLCGGPLNTDDRKNLIENLQQDGLGLGDRYRANKKLLENVEEKLSRIGAKLADLNNVEVNLREATRQADQLELQIANLTAQQQAWEKNGAPRLAEIRTALETGAFALEARTRLAEIDAELKALGYDLEAHEKLRQAENAGRDAQEQLHRLETARAALAPIEREIASIENQLVNLEENLREMTSTHDEAAIQYSAAQAAMPDLRQAETALYDIQEQENQLRQDVGGATQNVVALESLKQRKSAMLEEREGLSQQIADLKQLERAFGKDGIPALLIEQALPEIETATNTLLSRLSHGRMSFNFVTQREYKDASREDLKETLDMVISDGVGQRDYEMYSGGEAFRVNFAIRVALSQMLARRAGARLQTLVIDEGFGSQDAQGRQLLVEAINLVQEDFEKILVITHLDELKDAFSTRIEVEKTPLGSQLQVV</sequence>
<dbReference type="OrthoDB" id="9795626at2"/>
<evidence type="ECO:0000256" key="8">
    <source>
        <dbReference type="ARBA" id="ARBA00022833"/>
    </source>
</evidence>
<name>A0A1Y6K0X7_9CHLR</name>
<dbReference type="GO" id="GO:0005524">
    <property type="term" value="F:ATP binding"/>
    <property type="evidence" value="ECO:0007669"/>
    <property type="project" value="UniProtKB-KW"/>
</dbReference>
<comment type="subunit">
    <text evidence="2">Heterodimer of SbcC and SbcD.</text>
</comment>
<organism evidence="15 16">
    <name type="scientific">Candidatus Brevifilum fermentans</name>
    <dbReference type="NCBI Taxonomy" id="1986204"/>
    <lineage>
        <taxon>Bacteria</taxon>
        <taxon>Bacillati</taxon>
        <taxon>Chloroflexota</taxon>
        <taxon>Anaerolineae</taxon>
        <taxon>Anaerolineales</taxon>
        <taxon>Anaerolineaceae</taxon>
        <taxon>Candidatus Brevifilum</taxon>
    </lineage>
</organism>
<protein>
    <recommendedName>
        <fullName evidence="3">Nuclease SbcCD subunit C</fullName>
    </recommendedName>
</protein>
<dbReference type="EMBL" id="LT859958">
    <property type="protein sequence ID" value="SMX53304.1"/>
    <property type="molecule type" value="Genomic_DNA"/>
</dbReference>
<feature type="domain" description="Zinc-hook" evidence="13">
    <location>
        <begin position="409"/>
        <end position="450"/>
    </location>
</feature>
<comment type="similarity">
    <text evidence="1">Belongs to the SMC family. SbcC subfamily.</text>
</comment>
<dbReference type="Pfam" id="PF13476">
    <property type="entry name" value="AAA_23"/>
    <property type="match status" value="1"/>
</dbReference>
<evidence type="ECO:0000259" key="13">
    <source>
        <dbReference type="Pfam" id="PF04423"/>
    </source>
</evidence>
<keyword evidence="4" id="KW-0479">Metal-binding</keyword>
<feature type="coiled-coil region" evidence="12">
    <location>
        <begin position="466"/>
        <end position="517"/>
    </location>
</feature>
<evidence type="ECO:0000256" key="4">
    <source>
        <dbReference type="ARBA" id="ARBA00022723"/>
    </source>
</evidence>
<dbReference type="SUPFAM" id="SSF75712">
    <property type="entry name" value="Rad50 coiled-coil Zn hook"/>
    <property type="match status" value="1"/>
</dbReference>
<dbReference type="Pfam" id="PF13558">
    <property type="entry name" value="SbcC_Walker_B"/>
    <property type="match status" value="1"/>
</dbReference>
<dbReference type="InterPro" id="IPR013134">
    <property type="entry name" value="Zn_hook_RAD50"/>
</dbReference>
<keyword evidence="10 12" id="KW-0175">Coiled coil</keyword>
<keyword evidence="9" id="KW-0067">ATP-binding</keyword>